<sequence length="365" mass="37571">MSATTHVGPRPSLLTTEGRAALPFRRRVGVAFAVVAALHVIGLALLTMGVLAGTAGAVTVGVAGLAYLRGLVHSFDFDHVAMIDNSTRKFVAEGRNPAGVGLAFSAGHSTVVVLTGVLVIAGAGFIRTALEEDSGAARVLGIIGVSVSGLYLLLVAVANLATFVQALRLRRALRRDPDLVIPADALTPRGPAARAMTLPLRRVRHPRHVYVLGFLFSLGFDTSSQIGVLVLTAGAALAGASLISLLCLPILFAAAMTLGDTVNGLMMLRMYTAAQHDPARKITYNLLITGVGILAGAAVAVLAAAGLLSEQFGIVSGLVGAVASVETEYAGYALAVLFAVIGVVSWAVWRRAASGPSRVVGDTRP</sequence>
<proteinExistence type="inferred from homology"/>
<name>A0ABV5LSV6_9ACTN</name>
<feature type="transmembrane region" description="Helical" evidence="8">
    <location>
        <begin position="98"/>
        <end position="126"/>
    </location>
</feature>
<evidence type="ECO:0000256" key="3">
    <source>
        <dbReference type="ARBA" id="ARBA00022448"/>
    </source>
</evidence>
<dbReference type="RefSeq" id="WP_380134953.1">
    <property type="nucleotide sequence ID" value="NZ_JBHLUI010000003.1"/>
</dbReference>
<feature type="transmembrane region" description="Helical" evidence="8">
    <location>
        <begin position="57"/>
        <end position="77"/>
    </location>
</feature>
<comment type="similarity">
    <text evidence="2 8">Belongs to the NiCoT transporter (TC 2.A.52) family.</text>
</comment>
<keyword evidence="7 8" id="KW-0472">Membrane</keyword>
<dbReference type="EMBL" id="JBHMDM010000004">
    <property type="protein sequence ID" value="MFB9377181.1"/>
    <property type="molecule type" value="Genomic_DNA"/>
</dbReference>
<evidence type="ECO:0000256" key="6">
    <source>
        <dbReference type="ARBA" id="ARBA00022989"/>
    </source>
</evidence>
<evidence type="ECO:0000256" key="2">
    <source>
        <dbReference type="ARBA" id="ARBA00010892"/>
    </source>
</evidence>
<feature type="transmembrane region" description="Helical" evidence="8">
    <location>
        <begin position="209"/>
        <end position="236"/>
    </location>
</feature>
<keyword evidence="3 8" id="KW-0813">Transport</keyword>
<feature type="transmembrane region" description="Helical" evidence="8">
    <location>
        <begin position="286"/>
        <end position="309"/>
    </location>
</feature>
<accession>A0ABV5LSV6</accession>
<evidence type="ECO:0000256" key="5">
    <source>
        <dbReference type="ARBA" id="ARBA00022692"/>
    </source>
</evidence>
<dbReference type="Pfam" id="PF03824">
    <property type="entry name" value="NicO"/>
    <property type="match status" value="1"/>
</dbReference>
<keyword evidence="5 8" id="KW-0812">Transmembrane</keyword>
<dbReference type="Proteomes" id="UP001589748">
    <property type="component" value="Unassembled WGS sequence"/>
</dbReference>
<comment type="subcellular location">
    <subcellularLocation>
        <location evidence="8">Cell membrane</location>
        <topology evidence="8">Multi-pass membrane protein</topology>
    </subcellularLocation>
    <subcellularLocation>
        <location evidence="1">Endomembrane system</location>
        <topology evidence="1">Multi-pass membrane protein</topology>
    </subcellularLocation>
</comment>
<feature type="transmembrane region" description="Helical" evidence="8">
    <location>
        <begin position="138"/>
        <end position="164"/>
    </location>
</feature>
<dbReference type="PANTHER" id="PTHR31611:SF0">
    <property type="entry name" value="HIGH-AFFINITY NICKEL TRANSPORT PROTEIN NIC1"/>
    <property type="match status" value="1"/>
</dbReference>
<feature type="transmembrane region" description="Helical" evidence="8">
    <location>
        <begin position="28"/>
        <end position="51"/>
    </location>
</feature>
<evidence type="ECO:0000256" key="7">
    <source>
        <dbReference type="ARBA" id="ARBA00023136"/>
    </source>
</evidence>
<evidence type="ECO:0000256" key="4">
    <source>
        <dbReference type="ARBA" id="ARBA00022596"/>
    </source>
</evidence>
<feature type="transmembrane region" description="Helical" evidence="8">
    <location>
        <begin position="242"/>
        <end position="265"/>
    </location>
</feature>
<dbReference type="InterPro" id="IPR011541">
    <property type="entry name" value="Ni/Co_transpt_high_affinity"/>
</dbReference>
<reference evidence="9 10" key="1">
    <citation type="submission" date="2024-09" db="EMBL/GenBank/DDBJ databases">
        <authorList>
            <person name="Sun Q."/>
            <person name="Mori K."/>
        </authorList>
    </citation>
    <scope>NUCLEOTIDE SEQUENCE [LARGE SCALE GENOMIC DNA]</scope>
    <source>
        <strain evidence="9 10">TISTR 1856</strain>
    </source>
</reference>
<evidence type="ECO:0000256" key="8">
    <source>
        <dbReference type="RuleBase" id="RU362101"/>
    </source>
</evidence>
<gene>
    <name evidence="9" type="ORF">ACFFVI_09375</name>
</gene>
<dbReference type="PANTHER" id="PTHR31611">
    <property type="entry name" value="HIGH-AFFINITY NICKEL TRANSPORT PROTEIN NIC1"/>
    <property type="match status" value="1"/>
</dbReference>
<keyword evidence="6 8" id="KW-1133">Transmembrane helix</keyword>
<evidence type="ECO:0000313" key="10">
    <source>
        <dbReference type="Proteomes" id="UP001589748"/>
    </source>
</evidence>
<evidence type="ECO:0000313" key="9">
    <source>
        <dbReference type="EMBL" id="MFB9377181.1"/>
    </source>
</evidence>
<keyword evidence="10" id="KW-1185">Reference proteome</keyword>
<protein>
    <recommendedName>
        <fullName evidence="8">Nickel/cobalt efflux system</fullName>
    </recommendedName>
</protein>
<dbReference type="InterPro" id="IPR004688">
    <property type="entry name" value="Ni/Co_transpt"/>
</dbReference>
<keyword evidence="4" id="KW-0533">Nickel</keyword>
<comment type="caution">
    <text evidence="9">The sequence shown here is derived from an EMBL/GenBank/DDBJ whole genome shotgun (WGS) entry which is preliminary data.</text>
</comment>
<evidence type="ECO:0000256" key="1">
    <source>
        <dbReference type="ARBA" id="ARBA00004127"/>
    </source>
</evidence>
<organism evidence="9 10">
    <name type="scientific">Kineococcus gynurae</name>
    <dbReference type="NCBI Taxonomy" id="452979"/>
    <lineage>
        <taxon>Bacteria</taxon>
        <taxon>Bacillati</taxon>
        <taxon>Actinomycetota</taxon>
        <taxon>Actinomycetes</taxon>
        <taxon>Kineosporiales</taxon>
        <taxon>Kineosporiaceae</taxon>
        <taxon>Kineococcus</taxon>
    </lineage>
</organism>
<feature type="transmembrane region" description="Helical" evidence="8">
    <location>
        <begin position="329"/>
        <end position="349"/>
    </location>
</feature>